<proteinExistence type="predicted"/>
<protein>
    <submittedName>
        <fullName evidence="1">Uncharacterized protein</fullName>
    </submittedName>
</protein>
<name>A0A0A8Y9W0_ARUDO</name>
<dbReference type="EMBL" id="GBRH01277748">
    <property type="protein sequence ID" value="JAD20147.1"/>
    <property type="molecule type" value="Transcribed_RNA"/>
</dbReference>
<dbReference type="AlphaFoldDB" id="A0A0A8Y9W0"/>
<evidence type="ECO:0000313" key="1">
    <source>
        <dbReference type="EMBL" id="JAD20147.1"/>
    </source>
</evidence>
<organism evidence="1">
    <name type="scientific">Arundo donax</name>
    <name type="common">Giant reed</name>
    <name type="synonym">Donax arundinaceus</name>
    <dbReference type="NCBI Taxonomy" id="35708"/>
    <lineage>
        <taxon>Eukaryota</taxon>
        <taxon>Viridiplantae</taxon>
        <taxon>Streptophyta</taxon>
        <taxon>Embryophyta</taxon>
        <taxon>Tracheophyta</taxon>
        <taxon>Spermatophyta</taxon>
        <taxon>Magnoliopsida</taxon>
        <taxon>Liliopsida</taxon>
        <taxon>Poales</taxon>
        <taxon>Poaceae</taxon>
        <taxon>PACMAD clade</taxon>
        <taxon>Arundinoideae</taxon>
        <taxon>Arundineae</taxon>
        <taxon>Arundo</taxon>
    </lineage>
</organism>
<sequence length="24" mass="2890">MIRYRSNQTPVPLNYKIVDELIIN</sequence>
<accession>A0A0A8Y9W0</accession>
<reference evidence="1" key="2">
    <citation type="journal article" date="2015" name="Data Brief">
        <title>Shoot transcriptome of the giant reed, Arundo donax.</title>
        <authorList>
            <person name="Barrero R.A."/>
            <person name="Guerrero F.D."/>
            <person name="Moolhuijzen P."/>
            <person name="Goolsby J.A."/>
            <person name="Tidwell J."/>
            <person name="Bellgard S.E."/>
            <person name="Bellgard M.I."/>
        </authorList>
    </citation>
    <scope>NUCLEOTIDE SEQUENCE</scope>
    <source>
        <tissue evidence="1">Shoot tissue taken approximately 20 cm above the soil surface</tissue>
    </source>
</reference>
<reference evidence="1" key="1">
    <citation type="submission" date="2014-09" db="EMBL/GenBank/DDBJ databases">
        <authorList>
            <person name="Magalhaes I.L.F."/>
            <person name="Oliveira U."/>
            <person name="Santos F.R."/>
            <person name="Vidigal T.H.D.A."/>
            <person name="Brescovit A.D."/>
            <person name="Santos A.J."/>
        </authorList>
    </citation>
    <scope>NUCLEOTIDE SEQUENCE</scope>
    <source>
        <tissue evidence="1">Shoot tissue taken approximately 20 cm above the soil surface</tissue>
    </source>
</reference>